<proteinExistence type="predicted"/>
<sequence length="304" mass="34448">MDGRRLTVGWKEFAGAHDFRVGDIIVFKHEGDFVFHVTGFGPSCCEIQYEQEDNIRDLSMEQNLKTEPESLSDSSCFVANISDSNFRDNRLFLPRTFVMSDDLKKGSNEIVLMNGVKTWTLNLGFSESKGTLYMSCGWRSFCNENELKPGDSVTFKLESNNTKTPVLRFSTAETKSDSTKHRKHRSEGNRKDGEKRLVTLTVTPASLKHCRLYLPQSFISDNKMETAGGKKLTLLDNHGVKWPAKLVMLKGNGQTRNEQMHLGLGLREFLEATGVKVNESFTLELDWEDATIPPIFKFCSKIKI</sequence>
<reference evidence="8" key="1">
    <citation type="submission" date="2019-07" db="EMBL/GenBank/DDBJ databases">
        <authorList>
            <person name="Dittberner H."/>
        </authorList>
    </citation>
    <scope>NUCLEOTIDE SEQUENCE [LARGE SCALE GENOMIC DNA]</scope>
</reference>
<dbReference type="SUPFAM" id="SSF101936">
    <property type="entry name" value="DNA-binding pseudobarrel domain"/>
    <property type="match status" value="3"/>
</dbReference>
<dbReference type="Gene3D" id="2.40.330.10">
    <property type="entry name" value="DNA-binding pseudobarrel domain"/>
    <property type="match status" value="3"/>
</dbReference>
<feature type="region of interest" description="Disordered" evidence="6">
    <location>
        <begin position="169"/>
        <end position="195"/>
    </location>
</feature>
<dbReference type="AlphaFoldDB" id="A0A565CB54"/>
<accession>A0A565CB54</accession>
<name>A0A565CB54_9BRAS</name>
<dbReference type="OrthoDB" id="1109907at2759"/>
<evidence type="ECO:0000256" key="4">
    <source>
        <dbReference type="ARBA" id="ARBA00023163"/>
    </source>
</evidence>
<evidence type="ECO:0000256" key="5">
    <source>
        <dbReference type="ARBA" id="ARBA00023242"/>
    </source>
</evidence>
<dbReference type="GO" id="GO:0005634">
    <property type="term" value="C:nucleus"/>
    <property type="evidence" value="ECO:0007669"/>
    <property type="project" value="UniProtKB-SubCell"/>
</dbReference>
<keyword evidence="3" id="KW-0238">DNA-binding</keyword>
<evidence type="ECO:0000259" key="7">
    <source>
        <dbReference type="PROSITE" id="PS50863"/>
    </source>
</evidence>
<dbReference type="GO" id="GO:0003677">
    <property type="term" value="F:DNA binding"/>
    <property type="evidence" value="ECO:0007669"/>
    <property type="project" value="UniProtKB-KW"/>
</dbReference>
<dbReference type="InterPro" id="IPR003340">
    <property type="entry name" value="B3_DNA-bd"/>
</dbReference>
<comment type="caution">
    <text evidence="8">The sequence shown here is derived from an EMBL/GenBank/DDBJ whole genome shotgun (WGS) entry which is preliminary data.</text>
</comment>
<evidence type="ECO:0000256" key="6">
    <source>
        <dbReference type="SAM" id="MobiDB-lite"/>
    </source>
</evidence>
<dbReference type="PROSITE" id="PS50863">
    <property type="entry name" value="B3"/>
    <property type="match status" value="3"/>
</dbReference>
<evidence type="ECO:0000256" key="2">
    <source>
        <dbReference type="ARBA" id="ARBA00023015"/>
    </source>
</evidence>
<dbReference type="EMBL" id="CABITT030000007">
    <property type="protein sequence ID" value="VVB10781.1"/>
    <property type="molecule type" value="Genomic_DNA"/>
</dbReference>
<dbReference type="SMART" id="SM01019">
    <property type="entry name" value="B3"/>
    <property type="match status" value="2"/>
</dbReference>
<gene>
    <name evidence="8" type="ORF">ANE_LOCUS21225</name>
</gene>
<dbReference type="PANTHER" id="PTHR31674">
    <property type="entry name" value="B3 DOMAIN-CONTAINING PROTEIN REM-LIKE 3-RELATED"/>
    <property type="match status" value="1"/>
</dbReference>
<dbReference type="CDD" id="cd10017">
    <property type="entry name" value="B3_DNA"/>
    <property type="match status" value="3"/>
</dbReference>
<dbReference type="InterPro" id="IPR015300">
    <property type="entry name" value="DNA-bd_pseudobarrel_sf"/>
</dbReference>
<organism evidence="8 9">
    <name type="scientific">Arabis nemorensis</name>
    <dbReference type="NCBI Taxonomy" id="586526"/>
    <lineage>
        <taxon>Eukaryota</taxon>
        <taxon>Viridiplantae</taxon>
        <taxon>Streptophyta</taxon>
        <taxon>Embryophyta</taxon>
        <taxon>Tracheophyta</taxon>
        <taxon>Spermatophyta</taxon>
        <taxon>Magnoliopsida</taxon>
        <taxon>eudicotyledons</taxon>
        <taxon>Gunneridae</taxon>
        <taxon>Pentapetalae</taxon>
        <taxon>rosids</taxon>
        <taxon>malvids</taxon>
        <taxon>Brassicales</taxon>
        <taxon>Brassicaceae</taxon>
        <taxon>Arabideae</taxon>
        <taxon>Arabis</taxon>
    </lineage>
</organism>
<dbReference type="PANTHER" id="PTHR31674:SF96">
    <property type="entry name" value="B3 DOMAIN-CONTAINING PROTEIN REM-LIKE 3-RELATED"/>
    <property type="match status" value="1"/>
</dbReference>
<feature type="domain" description="TF-B3" evidence="7">
    <location>
        <begin position="197"/>
        <end position="301"/>
    </location>
</feature>
<evidence type="ECO:0000313" key="8">
    <source>
        <dbReference type="EMBL" id="VVB10781.1"/>
    </source>
</evidence>
<dbReference type="InterPro" id="IPR039218">
    <property type="entry name" value="REM_fam"/>
</dbReference>
<feature type="compositionally biased region" description="Basic and acidic residues" evidence="6">
    <location>
        <begin position="186"/>
        <end position="195"/>
    </location>
</feature>
<keyword evidence="4" id="KW-0804">Transcription</keyword>
<evidence type="ECO:0000256" key="1">
    <source>
        <dbReference type="ARBA" id="ARBA00004123"/>
    </source>
</evidence>
<feature type="domain" description="TF-B3" evidence="7">
    <location>
        <begin position="76"/>
        <end position="172"/>
    </location>
</feature>
<dbReference type="Pfam" id="PF02362">
    <property type="entry name" value="B3"/>
    <property type="match status" value="2"/>
</dbReference>
<keyword evidence="5" id="KW-0539">Nucleus</keyword>
<feature type="domain" description="TF-B3" evidence="7">
    <location>
        <begin position="1"/>
        <end position="43"/>
    </location>
</feature>
<dbReference type="Proteomes" id="UP000489600">
    <property type="component" value="Unassembled WGS sequence"/>
</dbReference>
<keyword evidence="9" id="KW-1185">Reference proteome</keyword>
<evidence type="ECO:0000313" key="9">
    <source>
        <dbReference type="Proteomes" id="UP000489600"/>
    </source>
</evidence>
<evidence type="ECO:0000256" key="3">
    <source>
        <dbReference type="ARBA" id="ARBA00023125"/>
    </source>
</evidence>
<keyword evidence="2" id="KW-0805">Transcription regulation</keyword>
<comment type="subcellular location">
    <subcellularLocation>
        <location evidence="1">Nucleus</location>
    </subcellularLocation>
</comment>
<protein>
    <recommendedName>
        <fullName evidence="7">TF-B3 domain-containing protein</fullName>
    </recommendedName>
</protein>